<organism evidence="1 2">
    <name type="scientific">Dipteronia sinensis</name>
    <dbReference type="NCBI Taxonomy" id="43782"/>
    <lineage>
        <taxon>Eukaryota</taxon>
        <taxon>Viridiplantae</taxon>
        <taxon>Streptophyta</taxon>
        <taxon>Embryophyta</taxon>
        <taxon>Tracheophyta</taxon>
        <taxon>Spermatophyta</taxon>
        <taxon>Magnoliopsida</taxon>
        <taxon>eudicotyledons</taxon>
        <taxon>Gunneridae</taxon>
        <taxon>Pentapetalae</taxon>
        <taxon>rosids</taxon>
        <taxon>malvids</taxon>
        <taxon>Sapindales</taxon>
        <taxon>Sapindaceae</taxon>
        <taxon>Hippocastanoideae</taxon>
        <taxon>Acereae</taxon>
        <taxon>Dipteronia</taxon>
    </lineage>
</organism>
<evidence type="ECO:0008006" key="3">
    <source>
        <dbReference type="Google" id="ProtNLM"/>
    </source>
</evidence>
<gene>
    <name evidence="1" type="ORF">Dsin_001522</name>
</gene>
<evidence type="ECO:0000313" key="1">
    <source>
        <dbReference type="EMBL" id="KAK3229641.1"/>
    </source>
</evidence>
<comment type="caution">
    <text evidence="1">The sequence shown here is derived from an EMBL/GenBank/DDBJ whole genome shotgun (WGS) entry which is preliminary data.</text>
</comment>
<protein>
    <recommendedName>
        <fullName evidence="3">Reverse transcriptase domain-containing protein</fullName>
    </recommendedName>
</protein>
<sequence length="187" mass="21779">MIRRAMQKGKYHGFQCSITDPTISHIFFADDSLLISMASASYCLRIRDMLDLYSRASDHRINYDKSVVCFSRDMQPSKGDHLASIFGVRWVKFHERYLGRPSFSGVSKKLLFNDIKDRFWSKIKGWREKLLSVAGKQILIKSVLWSIPAYSMSLFRFPKGFVNELHKMCAHFWCGSAKVVRKIHWST</sequence>
<proteinExistence type="predicted"/>
<evidence type="ECO:0000313" key="2">
    <source>
        <dbReference type="Proteomes" id="UP001281410"/>
    </source>
</evidence>
<dbReference type="PANTHER" id="PTHR33116">
    <property type="entry name" value="REVERSE TRANSCRIPTASE ZINC-BINDING DOMAIN-CONTAINING PROTEIN-RELATED-RELATED"/>
    <property type="match status" value="1"/>
</dbReference>
<reference evidence="1" key="1">
    <citation type="journal article" date="2023" name="Plant J.">
        <title>Genome sequences and population genomics provide insights into the demographic history, inbreeding, and mutation load of two 'living fossil' tree species of Dipteronia.</title>
        <authorList>
            <person name="Feng Y."/>
            <person name="Comes H.P."/>
            <person name="Chen J."/>
            <person name="Zhu S."/>
            <person name="Lu R."/>
            <person name="Zhang X."/>
            <person name="Li P."/>
            <person name="Qiu J."/>
            <person name="Olsen K.M."/>
            <person name="Qiu Y."/>
        </authorList>
    </citation>
    <scope>NUCLEOTIDE SEQUENCE</scope>
    <source>
        <strain evidence="1">NBL</strain>
    </source>
</reference>
<dbReference type="AlphaFoldDB" id="A0AAE0EII8"/>
<dbReference type="Proteomes" id="UP001281410">
    <property type="component" value="Unassembled WGS sequence"/>
</dbReference>
<dbReference type="EMBL" id="JANJYJ010000001">
    <property type="protein sequence ID" value="KAK3229641.1"/>
    <property type="molecule type" value="Genomic_DNA"/>
</dbReference>
<name>A0AAE0EII8_9ROSI</name>
<keyword evidence="2" id="KW-1185">Reference proteome</keyword>
<dbReference type="PANTHER" id="PTHR33116:SF86">
    <property type="entry name" value="REVERSE TRANSCRIPTASE DOMAIN-CONTAINING PROTEIN"/>
    <property type="match status" value="1"/>
</dbReference>
<accession>A0AAE0EII8</accession>